<dbReference type="Proteomes" id="UP001383192">
    <property type="component" value="Unassembled WGS sequence"/>
</dbReference>
<dbReference type="AlphaFoldDB" id="A0AAW0BU22"/>
<reference evidence="4 5" key="1">
    <citation type="submission" date="2024-01" db="EMBL/GenBank/DDBJ databases">
        <title>A draft genome for a cacao thread blight-causing isolate of Paramarasmius palmivorus.</title>
        <authorList>
            <person name="Baruah I.K."/>
            <person name="Bukari Y."/>
            <person name="Amoako-Attah I."/>
            <person name="Meinhardt L.W."/>
            <person name="Bailey B.A."/>
            <person name="Cohen S.P."/>
        </authorList>
    </citation>
    <scope>NUCLEOTIDE SEQUENCE [LARGE SCALE GENOMIC DNA]</scope>
    <source>
        <strain evidence="4 5">GH-12</strain>
    </source>
</reference>
<dbReference type="GO" id="GO:0035861">
    <property type="term" value="C:site of double-strand break"/>
    <property type="evidence" value="ECO:0007669"/>
    <property type="project" value="TreeGrafter"/>
</dbReference>
<protein>
    <recommendedName>
        <fullName evidence="6">Replication factor A protein 3</fullName>
    </recommendedName>
</protein>
<keyword evidence="5" id="KW-1185">Reference proteome</keyword>
<dbReference type="Gene3D" id="2.40.50.140">
    <property type="entry name" value="Nucleic acid-binding proteins"/>
    <property type="match status" value="1"/>
</dbReference>
<dbReference type="GO" id="GO:0003697">
    <property type="term" value="F:single-stranded DNA binding"/>
    <property type="evidence" value="ECO:0007669"/>
    <property type="project" value="TreeGrafter"/>
</dbReference>
<dbReference type="EMBL" id="JAYKXP010000076">
    <property type="protein sequence ID" value="KAK7030425.1"/>
    <property type="molecule type" value="Genomic_DNA"/>
</dbReference>
<sequence length="88" mass="9554">MDDKSPPVNSSMLPKFLGKKVRLTCKVINVNEQASRATVQASDGGDVVVQFYGDLEIKNTFIEVVGTVVDETTIKHEATINLGDELGM</sequence>
<organism evidence="4 5">
    <name type="scientific">Paramarasmius palmivorus</name>
    <dbReference type="NCBI Taxonomy" id="297713"/>
    <lineage>
        <taxon>Eukaryota</taxon>
        <taxon>Fungi</taxon>
        <taxon>Dikarya</taxon>
        <taxon>Basidiomycota</taxon>
        <taxon>Agaricomycotina</taxon>
        <taxon>Agaricomycetes</taxon>
        <taxon>Agaricomycetidae</taxon>
        <taxon>Agaricales</taxon>
        <taxon>Marasmiineae</taxon>
        <taxon>Marasmiaceae</taxon>
        <taxon>Paramarasmius</taxon>
    </lineage>
</organism>
<dbReference type="GO" id="GO:0005662">
    <property type="term" value="C:DNA replication factor A complex"/>
    <property type="evidence" value="ECO:0007669"/>
    <property type="project" value="TreeGrafter"/>
</dbReference>
<evidence type="ECO:0000313" key="5">
    <source>
        <dbReference type="Proteomes" id="UP001383192"/>
    </source>
</evidence>
<dbReference type="GO" id="GO:0006260">
    <property type="term" value="P:DNA replication"/>
    <property type="evidence" value="ECO:0007669"/>
    <property type="project" value="InterPro"/>
</dbReference>
<dbReference type="InterPro" id="IPR013970">
    <property type="entry name" value="Rfa2"/>
</dbReference>
<evidence type="ECO:0000256" key="2">
    <source>
        <dbReference type="ARBA" id="ARBA00009761"/>
    </source>
</evidence>
<dbReference type="InterPro" id="IPR012340">
    <property type="entry name" value="NA-bd_OB-fold"/>
</dbReference>
<dbReference type="PANTHER" id="PTHR15114">
    <property type="entry name" value="REPLICATION PROTEIN A3"/>
    <property type="match status" value="1"/>
</dbReference>
<dbReference type="Pfam" id="PF08661">
    <property type="entry name" value="Rep_fac-A_3"/>
    <property type="match status" value="1"/>
</dbReference>
<dbReference type="SUPFAM" id="SSF50249">
    <property type="entry name" value="Nucleic acid-binding proteins"/>
    <property type="match status" value="1"/>
</dbReference>
<evidence type="ECO:0000256" key="1">
    <source>
        <dbReference type="ARBA" id="ARBA00004123"/>
    </source>
</evidence>
<keyword evidence="3" id="KW-0539">Nucleus</keyword>
<comment type="similarity">
    <text evidence="2">Belongs to the replication factor A protein 3 family.</text>
</comment>
<dbReference type="GO" id="GO:0003684">
    <property type="term" value="F:damaged DNA binding"/>
    <property type="evidence" value="ECO:0007669"/>
    <property type="project" value="TreeGrafter"/>
</dbReference>
<comment type="subcellular location">
    <subcellularLocation>
        <location evidence="1">Nucleus</location>
    </subcellularLocation>
</comment>
<evidence type="ECO:0008006" key="6">
    <source>
        <dbReference type="Google" id="ProtNLM"/>
    </source>
</evidence>
<dbReference type="GO" id="GO:0006284">
    <property type="term" value="P:base-excision repair"/>
    <property type="evidence" value="ECO:0007669"/>
    <property type="project" value="TreeGrafter"/>
</dbReference>
<name>A0AAW0BU22_9AGAR</name>
<gene>
    <name evidence="4" type="ORF">VNI00_014169</name>
</gene>
<dbReference type="PANTHER" id="PTHR15114:SF1">
    <property type="entry name" value="REPLICATION PROTEIN A 14 KDA SUBUNIT"/>
    <property type="match status" value="1"/>
</dbReference>
<dbReference type="GO" id="GO:0000724">
    <property type="term" value="P:double-strand break repair via homologous recombination"/>
    <property type="evidence" value="ECO:0007669"/>
    <property type="project" value="TreeGrafter"/>
</dbReference>
<proteinExistence type="inferred from homology"/>
<evidence type="ECO:0000256" key="3">
    <source>
        <dbReference type="ARBA" id="ARBA00023242"/>
    </source>
</evidence>
<dbReference type="GO" id="GO:0006298">
    <property type="term" value="P:mismatch repair"/>
    <property type="evidence" value="ECO:0007669"/>
    <property type="project" value="TreeGrafter"/>
</dbReference>
<comment type="caution">
    <text evidence="4">The sequence shown here is derived from an EMBL/GenBank/DDBJ whole genome shotgun (WGS) entry which is preliminary data.</text>
</comment>
<evidence type="ECO:0000313" key="4">
    <source>
        <dbReference type="EMBL" id="KAK7030425.1"/>
    </source>
</evidence>
<dbReference type="GO" id="GO:0006289">
    <property type="term" value="P:nucleotide-excision repair"/>
    <property type="evidence" value="ECO:0007669"/>
    <property type="project" value="TreeGrafter"/>
</dbReference>
<accession>A0AAW0BU22</accession>